<dbReference type="AlphaFoldDB" id="A0A9I9EL48"/>
<accession>A0A9I9EL48</accession>
<evidence type="ECO:0000313" key="2">
    <source>
        <dbReference type="EnsemblPlants" id="MELO3C035243.2.1"/>
    </source>
</evidence>
<reference evidence="2" key="1">
    <citation type="submission" date="2023-03" db="UniProtKB">
        <authorList>
            <consortium name="EnsemblPlants"/>
        </authorList>
    </citation>
    <scope>IDENTIFICATION</scope>
</reference>
<dbReference type="Gramene" id="MELO3C035243.2.1">
    <property type="protein sequence ID" value="MELO3C035243.2.1"/>
    <property type="gene ID" value="MELO3C035243.2"/>
</dbReference>
<dbReference type="EnsemblPlants" id="MELO3C035243.2.1">
    <property type="protein sequence ID" value="MELO3C035243.2.1"/>
    <property type="gene ID" value="MELO3C035243.2"/>
</dbReference>
<protein>
    <submittedName>
        <fullName evidence="2">Uncharacterized protein</fullName>
    </submittedName>
</protein>
<organism evidence="2">
    <name type="scientific">Cucumis melo</name>
    <name type="common">Muskmelon</name>
    <dbReference type="NCBI Taxonomy" id="3656"/>
    <lineage>
        <taxon>Eukaryota</taxon>
        <taxon>Viridiplantae</taxon>
        <taxon>Streptophyta</taxon>
        <taxon>Embryophyta</taxon>
        <taxon>Tracheophyta</taxon>
        <taxon>Spermatophyta</taxon>
        <taxon>Magnoliopsida</taxon>
        <taxon>eudicotyledons</taxon>
        <taxon>Gunneridae</taxon>
        <taxon>Pentapetalae</taxon>
        <taxon>rosids</taxon>
        <taxon>fabids</taxon>
        <taxon>Cucurbitales</taxon>
        <taxon>Cucurbitaceae</taxon>
        <taxon>Benincaseae</taxon>
        <taxon>Cucumis</taxon>
    </lineage>
</organism>
<proteinExistence type="predicted"/>
<name>A0A9I9EL48_CUCME</name>
<sequence>MEFSKEVESGEPPAERFNGNDEEINGGGCIMLTGTCREDPTWREEEEGMGVMIISDFEVNNRKNEEQDTFEKIKIARSLCINNNLENALEQHQLRRISSNYQQSPNQPCNAPHPAWNLMNKPALAFHF</sequence>
<evidence type="ECO:0000256" key="1">
    <source>
        <dbReference type="SAM" id="MobiDB-lite"/>
    </source>
</evidence>
<feature type="region of interest" description="Disordered" evidence="1">
    <location>
        <begin position="1"/>
        <end position="26"/>
    </location>
</feature>